<dbReference type="InterPro" id="IPR005147">
    <property type="entry name" value="tRNA_synthase_B5-dom"/>
</dbReference>
<dbReference type="EC" id="6.1.1.20" evidence="2"/>
<dbReference type="PROSITE" id="PS51483">
    <property type="entry name" value="B5"/>
    <property type="match status" value="1"/>
</dbReference>
<dbReference type="InterPro" id="IPR009061">
    <property type="entry name" value="DNA-bd_dom_put_sf"/>
</dbReference>
<name>A0A1Z1MN33_9FLOR</name>
<dbReference type="GO" id="GO:0006432">
    <property type="term" value="P:phenylalanyl-tRNA aminoacylation"/>
    <property type="evidence" value="ECO:0007669"/>
    <property type="project" value="InterPro"/>
</dbReference>
<dbReference type="SUPFAM" id="SSF46955">
    <property type="entry name" value="Putative DNA-binding domain"/>
    <property type="match status" value="2"/>
</dbReference>
<dbReference type="Pfam" id="PF03147">
    <property type="entry name" value="FDX-ACB"/>
    <property type="match status" value="1"/>
</dbReference>
<evidence type="ECO:0000256" key="9">
    <source>
        <dbReference type="ARBA" id="ARBA00023146"/>
    </source>
</evidence>
<dbReference type="EMBL" id="MF101446">
    <property type="protein sequence ID" value="ARW67326.1"/>
    <property type="molecule type" value="Genomic_DNA"/>
</dbReference>
<dbReference type="GO" id="GO:0003723">
    <property type="term" value="F:RNA binding"/>
    <property type="evidence" value="ECO:0007669"/>
    <property type="project" value="InterPro"/>
</dbReference>
<evidence type="ECO:0000313" key="12">
    <source>
        <dbReference type="EMBL" id="ARW67326.1"/>
    </source>
</evidence>
<keyword evidence="9" id="KW-0030">Aminoacyl-tRNA synthetase</keyword>
<evidence type="ECO:0000256" key="6">
    <source>
        <dbReference type="ARBA" id="ARBA00022840"/>
    </source>
</evidence>
<dbReference type="InterPro" id="IPR041616">
    <property type="entry name" value="PheRS_beta_core"/>
</dbReference>
<evidence type="ECO:0000256" key="3">
    <source>
        <dbReference type="ARBA" id="ARBA00022598"/>
    </source>
</evidence>
<gene>
    <name evidence="12" type="primary">syfB</name>
</gene>
<dbReference type="SMART" id="SM00874">
    <property type="entry name" value="B5"/>
    <property type="match status" value="1"/>
</dbReference>
<keyword evidence="12" id="KW-0150">Chloroplast</keyword>
<organism evidence="12">
    <name type="scientific">Gredgaria maugeana</name>
    <dbReference type="NCBI Taxonomy" id="2007213"/>
    <lineage>
        <taxon>Eukaryota</taxon>
        <taxon>Rhodophyta</taxon>
        <taxon>Florideophyceae</taxon>
        <taxon>Rhodymeniophycidae</taxon>
        <taxon>Ceramiales</taxon>
        <taxon>Rhodomelaceae</taxon>
        <taxon>Herposiphonieae</taxon>
        <taxon>Gredgaria</taxon>
    </lineage>
</organism>
<evidence type="ECO:0000256" key="7">
    <source>
        <dbReference type="ARBA" id="ARBA00022842"/>
    </source>
</evidence>
<keyword evidence="12" id="KW-0934">Plastid</keyword>
<keyword evidence="6" id="KW-0067">ATP-binding</keyword>
<evidence type="ECO:0000259" key="10">
    <source>
        <dbReference type="PROSITE" id="PS51447"/>
    </source>
</evidence>
<dbReference type="PROSITE" id="PS51447">
    <property type="entry name" value="FDX_ACB"/>
    <property type="match status" value="1"/>
</dbReference>
<reference evidence="12" key="1">
    <citation type="journal article" date="2017" name="J. Phycol.">
        <title>Analysis of chloroplast genomes and a supermatrix inform reclassification of the Rhodomelaceae (Rhodophyta).</title>
        <authorList>
            <person name="Diaz-Tapia P."/>
            <person name="Maggs C.A."/>
            <person name="West J.A."/>
            <person name="Verbruggen H."/>
        </authorList>
    </citation>
    <scope>NUCLEOTIDE SEQUENCE</scope>
    <source>
        <strain evidence="12">PD1230</strain>
    </source>
</reference>
<dbReference type="InterPro" id="IPR036690">
    <property type="entry name" value="Fdx_antiC-bd_sf"/>
</dbReference>
<keyword evidence="3 12" id="KW-0436">Ligase</keyword>
<dbReference type="GO" id="GO:0005524">
    <property type="term" value="F:ATP binding"/>
    <property type="evidence" value="ECO:0007669"/>
    <property type="project" value="UniProtKB-KW"/>
</dbReference>
<sequence>MKFSWQLINNFTNLDHINFNEFKEKLALSGLEIDKIENKEQYKDKIIDLSITTNREEIFSSLSLAIEISTIFNTPIKTIPIPLNYKNSIPYNSKISINKTQTHIAYIRIVAIEKIFNKTTPKWLLNNLEIKQIDKYNTLNNIKEYINKKWGQTFYVTNYQMIKEQKNIINDHELTQIFHSNQIELIVNKISKTQKFHNDQSKLLIFTTIAKINNRDFFQDDPNEFYENMFIDSIKLITTIMGGTIQKHNHAHEKILIKNNKLRLRQENINKSLGYIEHKKLKFLNRKKINNILIQLKLYPKYYKIDKSFEIKVPHYRKHDLKREIDIIEEIGRIYQFKYFFNKIKQHSTKGHKSKTYIKVQQIRNTLRQLGLHEVINCSITKNIYTSYINPKIYNPITNKQQELRTNILEDLINNYEHNIKHSKNNIEIFEIGKIFNKDGKIYTEKRHISGLVYNNQYTRNTWNNSNHEINLYHFKNIIEILLENINSNAILKENLSDHKTKNLNYPEYLFKINKQIKIYDQNSNNIIGILGELDKKFIKRFSDKNEKIYIFEIDLNKLIETTKLANHLKYVSKQYSQYPSVTRDISLKLKKYTKIQRIKQKILEGNNKLIESIEIFNEYFNSNKIRYVGMRITYRSKNRTLNHEDIRNIDINLENKIKQLQEN</sequence>
<dbReference type="GO" id="GO:0000287">
    <property type="term" value="F:magnesium ion binding"/>
    <property type="evidence" value="ECO:0007669"/>
    <property type="project" value="InterPro"/>
</dbReference>
<evidence type="ECO:0000256" key="8">
    <source>
        <dbReference type="ARBA" id="ARBA00022917"/>
    </source>
</evidence>
<dbReference type="SUPFAM" id="SSF54991">
    <property type="entry name" value="Anticodon-binding domain of PheRS"/>
    <property type="match status" value="1"/>
</dbReference>
<dbReference type="GO" id="GO:0004826">
    <property type="term" value="F:phenylalanine-tRNA ligase activity"/>
    <property type="evidence" value="ECO:0007669"/>
    <property type="project" value="UniProtKB-EC"/>
</dbReference>
<protein>
    <recommendedName>
        <fullName evidence="2">phenylalanine--tRNA ligase</fullName>
        <ecNumber evidence="2">6.1.1.20</ecNumber>
    </recommendedName>
</protein>
<proteinExistence type="predicted"/>
<dbReference type="GeneID" id="33360619"/>
<keyword evidence="5" id="KW-0547">Nucleotide-binding</keyword>
<feature type="domain" description="FDX-ACB" evidence="10">
    <location>
        <begin position="577"/>
        <end position="664"/>
    </location>
</feature>
<keyword evidence="4" id="KW-0479">Metal-binding</keyword>
<dbReference type="InterPro" id="IPR005121">
    <property type="entry name" value="Fdx_antiC-bd"/>
</dbReference>
<dbReference type="Pfam" id="PF17759">
    <property type="entry name" value="tRNA_synthFbeta"/>
    <property type="match status" value="1"/>
</dbReference>
<geneLocation type="chloroplast" evidence="12"/>
<feature type="domain" description="B5" evidence="11">
    <location>
        <begin position="257"/>
        <end position="346"/>
    </location>
</feature>
<keyword evidence="7" id="KW-0460">Magnesium</keyword>
<evidence type="ECO:0000256" key="4">
    <source>
        <dbReference type="ARBA" id="ARBA00022723"/>
    </source>
</evidence>
<dbReference type="Gene3D" id="3.30.56.10">
    <property type="match status" value="2"/>
</dbReference>
<accession>A0A1Z1MN33</accession>
<dbReference type="InterPro" id="IPR045864">
    <property type="entry name" value="aa-tRNA-synth_II/BPL/LPL"/>
</dbReference>
<evidence type="ECO:0000256" key="5">
    <source>
        <dbReference type="ARBA" id="ARBA00022741"/>
    </source>
</evidence>
<dbReference type="AlphaFoldDB" id="A0A1Z1MN33"/>
<dbReference type="SUPFAM" id="SSF55681">
    <property type="entry name" value="Class II aaRS and biotin synthetases"/>
    <property type="match status" value="1"/>
</dbReference>
<evidence type="ECO:0000256" key="1">
    <source>
        <dbReference type="ARBA" id="ARBA00001946"/>
    </source>
</evidence>
<dbReference type="Pfam" id="PF03484">
    <property type="entry name" value="B5"/>
    <property type="match status" value="1"/>
</dbReference>
<comment type="cofactor">
    <cofactor evidence="1">
        <name>Mg(2+)</name>
        <dbReference type="ChEBI" id="CHEBI:18420"/>
    </cofactor>
</comment>
<dbReference type="Gene3D" id="3.30.70.380">
    <property type="entry name" value="Ferrodoxin-fold anticodon-binding domain"/>
    <property type="match status" value="1"/>
</dbReference>
<evidence type="ECO:0000256" key="2">
    <source>
        <dbReference type="ARBA" id="ARBA00012814"/>
    </source>
</evidence>
<evidence type="ECO:0000259" key="11">
    <source>
        <dbReference type="PROSITE" id="PS51483"/>
    </source>
</evidence>
<dbReference type="SMART" id="SM00896">
    <property type="entry name" value="FDX-ACB"/>
    <property type="match status" value="1"/>
</dbReference>
<keyword evidence="8" id="KW-0648">Protein biosynthesis</keyword>
<dbReference type="Gene3D" id="3.30.930.10">
    <property type="entry name" value="Bira Bifunctional Protein, Domain 2"/>
    <property type="match status" value="1"/>
</dbReference>
<dbReference type="RefSeq" id="YP_009398140.1">
    <property type="nucleotide sequence ID" value="NC_035290.1"/>
</dbReference>